<dbReference type="Proteomes" id="UP000015453">
    <property type="component" value="Unassembled WGS sequence"/>
</dbReference>
<sequence length="166" mass="18587">QNYFVFGDAHMDIGNDILLPFGSSLRSNYYPYGIDNNNMSTGRWSNDYVLGDFFSEKLTFGVTIYTPYILFSGGTNFAVAGATALNRSTLACYGIQSLDVPYLLMQLDWYELYLANHPDYLYDTVIGPIGGNDIIYAITQCNKTYNEISSMIPMIAETIVTVLNKV</sequence>
<dbReference type="Gene3D" id="3.40.50.1110">
    <property type="entry name" value="SGNH hydrolase"/>
    <property type="match status" value="1"/>
</dbReference>
<gene>
    <name evidence="3" type="ORF">M569_09589</name>
</gene>
<dbReference type="PANTHER" id="PTHR22835">
    <property type="entry name" value="ZINC FINGER FYVE DOMAIN CONTAINING PROTEIN"/>
    <property type="match status" value="1"/>
</dbReference>
<dbReference type="EMBL" id="AUSU01004375">
    <property type="protein sequence ID" value="EPS65190.1"/>
    <property type="molecule type" value="Genomic_DNA"/>
</dbReference>
<feature type="non-terminal residue" evidence="3">
    <location>
        <position position="1"/>
    </location>
</feature>
<accession>S8CEC2</accession>
<dbReference type="PANTHER" id="PTHR22835:SF659">
    <property type="entry name" value="GDSL LIPASE_ACYLHYDROLASE, PUTATIVE (AFU_ORTHOLOGUE AFUA_2G00510)-RELATED"/>
    <property type="match status" value="1"/>
</dbReference>
<dbReference type="AlphaFoldDB" id="S8CEC2"/>
<evidence type="ECO:0000256" key="1">
    <source>
        <dbReference type="ARBA" id="ARBA00008668"/>
    </source>
</evidence>
<dbReference type="Pfam" id="PF00657">
    <property type="entry name" value="Lipase_GDSL"/>
    <property type="match status" value="1"/>
</dbReference>
<evidence type="ECO:0000256" key="2">
    <source>
        <dbReference type="ARBA" id="ARBA00023180"/>
    </source>
</evidence>
<organism evidence="3 4">
    <name type="scientific">Genlisea aurea</name>
    <dbReference type="NCBI Taxonomy" id="192259"/>
    <lineage>
        <taxon>Eukaryota</taxon>
        <taxon>Viridiplantae</taxon>
        <taxon>Streptophyta</taxon>
        <taxon>Embryophyta</taxon>
        <taxon>Tracheophyta</taxon>
        <taxon>Spermatophyta</taxon>
        <taxon>Magnoliopsida</taxon>
        <taxon>eudicotyledons</taxon>
        <taxon>Gunneridae</taxon>
        <taxon>Pentapetalae</taxon>
        <taxon>asterids</taxon>
        <taxon>lamiids</taxon>
        <taxon>Lamiales</taxon>
        <taxon>Lentibulariaceae</taxon>
        <taxon>Genlisea</taxon>
    </lineage>
</organism>
<dbReference type="InterPro" id="IPR036514">
    <property type="entry name" value="SGNH_hydro_sf"/>
</dbReference>
<reference evidence="3 4" key="1">
    <citation type="journal article" date="2013" name="BMC Genomics">
        <title>The miniature genome of a carnivorous plant Genlisea aurea contains a low number of genes and short non-coding sequences.</title>
        <authorList>
            <person name="Leushkin E.V."/>
            <person name="Sutormin R.A."/>
            <person name="Nabieva E.R."/>
            <person name="Penin A.A."/>
            <person name="Kondrashov A.S."/>
            <person name="Logacheva M.D."/>
        </authorList>
    </citation>
    <scope>NUCLEOTIDE SEQUENCE [LARGE SCALE GENOMIC DNA]</scope>
</reference>
<proteinExistence type="inferred from homology"/>
<evidence type="ECO:0000313" key="4">
    <source>
        <dbReference type="Proteomes" id="UP000015453"/>
    </source>
</evidence>
<dbReference type="GO" id="GO:0016788">
    <property type="term" value="F:hydrolase activity, acting on ester bonds"/>
    <property type="evidence" value="ECO:0007669"/>
    <property type="project" value="InterPro"/>
</dbReference>
<name>S8CEC2_9LAMI</name>
<dbReference type="InterPro" id="IPR001087">
    <property type="entry name" value="GDSL"/>
</dbReference>
<comment type="caution">
    <text evidence="3">The sequence shown here is derived from an EMBL/GenBank/DDBJ whole genome shotgun (WGS) entry which is preliminary data.</text>
</comment>
<feature type="non-terminal residue" evidence="3">
    <location>
        <position position="166"/>
    </location>
</feature>
<evidence type="ECO:0000313" key="3">
    <source>
        <dbReference type="EMBL" id="EPS65190.1"/>
    </source>
</evidence>
<keyword evidence="2" id="KW-0325">Glycoprotein</keyword>
<keyword evidence="4" id="KW-1185">Reference proteome</keyword>
<protein>
    <submittedName>
        <fullName evidence="3">Uncharacterized protein</fullName>
    </submittedName>
</protein>
<comment type="similarity">
    <text evidence="1">Belongs to the 'GDSL' lipolytic enzyme family.</text>
</comment>